<name>A0ABP5FUU4_9ACTN</name>
<comment type="caution">
    <text evidence="2">The sequence shown here is derived from an EMBL/GenBank/DDBJ whole genome shotgun (WGS) entry which is preliminary data.</text>
</comment>
<evidence type="ECO:0000256" key="1">
    <source>
        <dbReference type="SAM" id="MobiDB-lite"/>
    </source>
</evidence>
<protein>
    <recommendedName>
        <fullName evidence="4">TubC N-terminal docking domain-containing protein</fullName>
    </recommendedName>
</protein>
<evidence type="ECO:0008006" key="4">
    <source>
        <dbReference type="Google" id="ProtNLM"/>
    </source>
</evidence>
<evidence type="ECO:0000313" key="3">
    <source>
        <dbReference type="Proteomes" id="UP001500751"/>
    </source>
</evidence>
<evidence type="ECO:0000313" key="2">
    <source>
        <dbReference type="EMBL" id="GAA2034630.1"/>
    </source>
</evidence>
<organism evidence="2 3">
    <name type="scientific">Catenulispora yoronensis</name>
    <dbReference type="NCBI Taxonomy" id="450799"/>
    <lineage>
        <taxon>Bacteria</taxon>
        <taxon>Bacillati</taxon>
        <taxon>Actinomycetota</taxon>
        <taxon>Actinomycetes</taxon>
        <taxon>Catenulisporales</taxon>
        <taxon>Catenulisporaceae</taxon>
        <taxon>Catenulispora</taxon>
    </lineage>
</organism>
<feature type="region of interest" description="Disordered" evidence="1">
    <location>
        <begin position="151"/>
        <end position="185"/>
    </location>
</feature>
<gene>
    <name evidence="2" type="ORF">GCM10009839_38950</name>
</gene>
<feature type="region of interest" description="Disordered" evidence="1">
    <location>
        <begin position="88"/>
        <end position="110"/>
    </location>
</feature>
<dbReference type="Proteomes" id="UP001500751">
    <property type="component" value="Unassembled WGS sequence"/>
</dbReference>
<dbReference type="EMBL" id="BAAAQN010000021">
    <property type="protein sequence ID" value="GAA2034630.1"/>
    <property type="molecule type" value="Genomic_DNA"/>
</dbReference>
<keyword evidence="3" id="KW-1185">Reference proteome</keyword>
<proteinExistence type="predicted"/>
<accession>A0ABP5FUU4</accession>
<sequence length="185" mass="19171">MPPVAELIDQARAAGVTISRGDDGRLRMRGPRRAAQIAQALRSREDEVLALLPPAHRCPCGAAVGVRLYHCGYRCPPHTPAALAGRPEADEYVPTPKPVSAPAQTSEAFPWPADETGRCATCQRPCHRYGNGGGPLCAGCRDADRACAPGEPLALGTPATANAVEGTAGSKPSGGHDGASFRARS</sequence>
<reference evidence="3" key="1">
    <citation type="journal article" date="2019" name="Int. J. Syst. Evol. Microbiol.">
        <title>The Global Catalogue of Microorganisms (GCM) 10K type strain sequencing project: providing services to taxonomists for standard genome sequencing and annotation.</title>
        <authorList>
            <consortium name="The Broad Institute Genomics Platform"/>
            <consortium name="The Broad Institute Genome Sequencing Center for Infectious Disease"/>
            <person name="Wu L."/>
            <person name="Ma J."/>
        </authorList>
    </citation>
    <scope>NUCLEOTIDE SEQUENCE [LARGE SCALE GENOMIC DNA]</scope>
    <source>
        <strain evidence="3">JCM 16014</strain>
    </source>
</reference>